<feature type="region of interest" description="Disordered" evidence="1">
    <location>
        <begin position="41"/>
        <end position="80"/>
    </location>
</feature>
<keyword evidence="3" id="KW-1185">Reference proteome</keyword>
<evidence type="ECO:0000256" key="1">
    <source>
        <dbReference type="SAM" id="MobiDB-lite"/>
    </source>
</evidence>
<dbReference type="Gene3D" id="1.10.10.250">
    <property type="entry name" value="Ribosomal protein L11, C-terminal domain"/>
    <property type="match status" value="1"/>
</dbReference>
<evidence type="ECO:0000313" key="2">
    <source>
        <dbReference type="EMBL" id="RYR18872.1"/>
    </source>
</evidence>
<reference evidence="2 3" key="1">
    <citation type="submission" date="2019-01" db="EMBL/GenBank/DDBJ databases">
        <title>Sequencing of cultivated peanut Arachis hypogaea provides insights into genome evolution and oil improvement.</title>
        <authorList>
            <person name="Chen X."/>
        </authorList>
    </citation>
    <scope>NUCLEOTIDE SEQUENCE [LARGE SCALE GENOMIC DNA]</scope>
    <source>
        <strain evidence="3">cv. Fuhuasheng</strain>
        <tissue evidence="2">Leaves</tissue>
    </source>
</reference>
<gene>
    <name evidence="2" type="ORF">Ahy_B03g063486</name>
</gene>
<dbReference type="STRING" id="3818.A0A444ZXX1"/>
<proteinExistence type="predicted"/>
<accession>A0A444ZXX1</accession>
<evidence type="ECO:0008006" key="4">
    <source>
        <dbReference type="Google" id="ProtNLM"/>
    </source>
</evidence>
<comment type="caution">
    <text evidence="2">The sequence shown here is derived from an EMBL/GenBank/DDBJ whole genome shotgun (WGS) entry which is preliminary data.</text>
</comment>
<name>A0A444ZXX1_ARAHY</name>
<dbReference type="InterPro" id="IPR036769">
    <property type="entry name" value="Ribosomal_uL11_C_sf"/>
</dbReference>
<dbReference type="EMBL" id="SDMP01000013">
    <property type="protein sequence ID" value="RYR18872.1"/>
    <property type="molecule type" value="Genomic_DNA"/>
</dbReference>
<organism evidence="2 3">
    <name type="scientific">Arachis hypogaea</name>
    <name type="common">Peanut</name>
    <dbReference type="NCBI Taxonomy" id="3818"/>
    <lineage>
        <taxon>Eukaryota</taxon>
        <taxon>Viridiplantae</taxon>
        <taxon>Streptophyta</taxon>
        <taxon>Embryophyta</taxon>
        <taxon>Tracheophyta</taxon>
        <taxon>Spermatophyta</taxon>
        <taxon>Magnoliopsida</taxon>
        <taxon>eudicotyledons</taxon>
        <taxon>Gunneridae</taxon>
        <taxon>Pentapetalae</taxon>
        <taxon>rosids</taxon>
        <taxon>fabids</taxon>
        <taxon>Fabales</taxon>
        <taxon>Fabaceae</taxon>
        <taxon>Papilionoideae</taxon>
        <taxon>50 kb inversion clade</taxon>
        <taxon>dalbergioids sensu lato</taxon>
        <taxon>Dalbergieae</taxon>
        <taxon>Pterocarpus clade</taxon>
        <taxon>Arachis</taxon>
    </lineage>
</organism>
<evidence type="ECO:0000313" key="3">
    <source>
        <dbReference type="Proteomes" id="UP000289738"/>
    </source>
</evidence>
<protein>
    <recommendedName>
        <fullName evidence="4">Ribosomal protein L11 C-terminal domain-containing protein</fullName>
    </recommendedName>
</protein>
<feature type="compositionally biased region" description="Basic and acidic residues" evidence="1">
    <location>
        <begin position="41"/>
        <end position="68"/>
    </location>
</feature>
<dbReference type="Proteomes" id="UP000289738">
    <property type="component" value="Chromosome B03"/>
</dbReference>
<dbReference type="AlphaFoldDB" id="A0A444ZXX1"/>
<sequence length="80" mass="8766">MTKELSSIAKEILSTCVSIGSTIDGKDPKDLQEEITDIDLGKENEARDENGPGREIRHLCNGAGRDRSQQASYRRACSSL</sequence>